<feature type="chain" id="PRO_5047270216" evidence="2">
    <location>
        <begin position="28"/>
        <end position="82"/>
    </location>
</feature>
<name>A0ABX6T2F5_9SPHN</name>
<evidence type="ECO:0000256" key="1">
    <source>
        <dbReference type="SAM" id="Phobius"/>
    </source>
</evidence>
<evidence type="ECO:0000313" key="4">
    <source>
        <dbReference type="Proteomes" id="UP000516134"/>
    </source>
</evidence>
<evidence type="ECO:0000256" key="2">
    <source>
        <dbReference type="SAM" id="SignalP"/>
    </source>
</evidence>
<keyword evidence="1" id="KW-0472">Membrane</keyword>
<keyword evidence="1" id="KW-1133">Transmembrane helix</keyword>
<dbReference type="RefSeq" id="WP_187715469.1">
    <property type="nucleotide sequence ID" value="NZ_BAABJC010000001.1"/>
</dbReference>
<feature type="signal peptide" evidence="2">
    <location>
        <begin position="1"/>
        <end position="27"/>
    </location>
</feature>
<keyword evidence="4" id="KW-1185">Reference proteome</keyword>
<organism evidence="3 4">
    <name type="scientific">Sphingomonas daechungensis</name>
    <dbReference type="NCBI Taxonomy" id="1176646"/>
    <lineage>
        <taxon>Bacteria</taxon>
        <taxon>Pseudomonadati</taxon>
        <taxon>Pseudomonadota</taxon>
        <taxon>Alphaproteobacteria</taxon>
        <taxon>Sphingomonadales</taxon>
        <taxon>Sphingomonadaceae</taxon>
        <taxon>Sphingomonas</taxon>
    </lineage>
</organism>
<keyword evidence="1" id="KW-0812">Transmembrane</keyword>
<evidence type="ECO:0000313" key="3">
    <source>
        <dbReference type="EMBL" id="QNP44047.1"/>
    </source>
</evidence>
<reference evidence="3 4" key="1">
    <citation type="submission" date="2020-08" db="EMBL/GenBank/DDBJ databases">
        <title>Genome sequence of Sphingomonas daechungensis KACC 18115T.</title>
        <authorList>
            <person name="Hyun D.-W."/>
            <person name="Bae J.-W."/>
        </authorList>
    </citation>
    <scope>NUCLEOTIDE SEQUENCE [LARGE SCALE GENOMIC DNA]</scope>
    <source>
        <strain evidence="3 4">KACC 18115</strain>
    </source>
</reference>
<accession>A0ABX6T2F5</accession>
<protein>
    <submittedName>
        <fullName evidence="3">Uncharacterized protein</fullName>
    </submittedName>
</protein>
<feature type="transmembrane region" description="Helical" evidence="1">
    <location>
        <begin position="39"/>
        <end position="55"/>
    </location>
</feature>
<gene>
    <name evidence="3" type="ORF">H9L15_05605</name>
</gene>
<keyword evidence="2" id="KW-0732">Signal</keyword>
<dbReference type="Proteomes" id="UP000516134">
    <property type="component" value="Chromosome"/>
</dbReference>
<sequence length="82" mass="9569">MFRWQGRTVAVALILSGLWFLSQPQYASTETSVAEVRGWVLLVLGVVYFVAEYRLKAKADQRADRAEAREIELHRRRMDDRD</sequence>
<dbReference type="EMBL" id="CP060780">
    <property type="protein sequence ID" value="QNP44047.1"/>
    <property type="molecule type" value="Genomic_DNA"/>
</dbReference>
<proteinExistence type="predicted"/>